<accession>A0A8T0GB71</accession>
<sequence>MSTTLDLHSNSTQLRTCKYWEEIGFVLKMRATHPTRTILPAVGVPSHMRLQIHTSLSSFSFFLLLRYMLFFYCANETTRTTQRSILIYRGLNRAGRAFIKVNHAHSSLL</sequence>
<feature type="transmembrane region" description="Helical" evidence="1">
    <location>
        <begin position="56"/>
        <end position="74"/>
    </location>
</feature>
<keyword evidence="1" id="KW-0812">Transmembrane</keyword>
<keyword evidence="3" id="KW-1185">Reference proteome</keyword>
<evidence type="ECO:0000256" key="1">
    <source>
        <dbReference type="SAM" id="Phobius"/>
    </source>
</evidence>
<proteinExistence type="predicted"/>
<evidence type="ECO:0000313" key="3">
    <source>
        <dbReference type="Proteomes" id="UP000822688"/>
    </source>
</evidence>
<dbReference type="AlphaFoldDB" id="A0A8T0GB71"/>
<dbReference type="Proteomes" id="UP000822688">
    <property type="component" value="Chromosome 11"/>
</dbReference>
<name>A0A8T0GB71_CERPU</name>
<organism evidence="2 3">
    <name type="scientific">Ceratodon purpureus</name>
    <name type="common">Fire moss</name>
    <name type="synonym">Dicranum purpureum</name>
    <dbReference type="NCBI Taxonomy" id="3225"/>
    <lineage>
        <taxon>Eukaryota</taxon>
        <taxon>Viridiplantae</taxon>
        <taxon>Streptophyta</taxon>
        <taxon>Embryophyta</taxon>
        <taxon>Bryophyta</taxon>
        <taxon>Bryophytina</taxon>
        <taxon>Bryopsida</taxon>
        <taxon>Dicranidae</taxon>
        <taxon>Pseudoditrichales</taxon>
        <taxon>Ditrichaceae</taxon>
        <taxon>Ceratodon</taxon>
    </lineage>
</organism>
<keyword evidence="1" id="KW-1133">Transmembrane helix</keyword>
<protein>
    <submittedName>
        <fullName evidence="2">Uncharacterized protein</fullName>
    </submittedName>
</protein>
<comment type="caution">
    <text evidence="2">The sequence shown here is derived from an EMBL/GenBank/DDBJ whole genome shotgun (WGS) entry which is preliminary data.</text>
</comment>
<dbReference type="EMBL" id="CM026432">
    <property type="protein sequence ID" value="KAG0556310.1"/>
    <property type="molecule type" value="Genomic_DNA"/>
</dbReference>
<reference evidence="2 3" key="1">
    <citation type="submission" date="2020-06" db="EMBL/GenBank/DDBJ databases">
        <title>WGS assembly of Ceratodon purpureus strain R40.</title>
        <authorList>
            <person name="Carey S.B."/>
            <person name="Jenkins J."/>
            <person name="Shu S."/>
            <person name="Lovell J.T."/>
            <person name="Sreedasyam A."/>
            <person name="Maumus F."/>
            <person name="Tiley G.P."/>
            <person name="Fernandez-Pozo N."/>
            <person name="Barry K."/>
            <person name="Chen C."/>
            <person name="Wang M."/>
            <person name="Lipzen A."/>
            <person name="Daum C."/>
            <person name="Saski C.A."/>
            <person name="Payton A.C."/>
            <person name="Mcbreen J.C."/>
            <person name="Conrad R.E."/>
            <person name="Kollar L.M."/>
            <person name="Olsson S."/>
            <person name="Huttunen S."/>
            <person name="Landis J.B."/>
            <person name="Wickett N.J."/>
            <person name="Johnson M.G."/>
            <person name="Rensing S.A."/>
            <person name="Grimwood J."/>
            <person name="Schmutz J."/>
            <person name="Mcdaniel S.F."/>
        </authorList>
    </citation>
    <scope>NUCLEOTIDE SEQUENCE [LARGE SCALE GENOMIC DNA]</scope>
    <source>
        <strain evidence="2 3">R40</strain>
    </source>
</reference>
<keyword evidence="1" id="KW-0472">Membrane</keyword>
<gene>
    <name evidence="2" type="ORF">KC19_11G042900</name>
</gene>
<evidence type="ECO:0000313" key="2">
    <source>
        <dbReference type="EMBL" id="KAG0556310.1"/>
    </source>
</evidence>